<dbReference type="PROSITE" id="PS00450">
    <property type="entry name" value="ACONITASE_1"/>
    <property type="match status" value="1"/>
</dbReference>
<dbReference type="InterPro" id="IPR018136">
    <property type="entry name" value="Aconitase_4Fe-4S_BS"/>
</dbReference>
<evidence type="ECO:0000256" key="4">
    <source>
        <dbReference type="ARBA" id="ARBA00004729"/>
    </source>
</evidence>
<evidence type="ECO:0000256" key="15">
    <source>
        <dbReference type="ARBA" id="ARBA00023304"/>
    </source>
</evidence>
<protein>
    <recommendedName>
        <fullName evidence="7">3-isopropylmalate dehydratase</fullName>
        <ecNumber evidence="6">4.2.1.33</ecNumber>
    </recommendedName>
</protein>
<keyword evidence="10" id="KW-0028">Amino-acid biosynthesis</keyword>
<dbReference type="PROSITE" id="PS01244">
    <property type="entry name" value="ACONITASE_2"/>
    <property type="match status" value="1"/>
</dbReference>
<evidence type="ECO:0000256" key="12">
    <source>
        <dbReference type="ARBA" id="ARBA00023004"/>
    </source>
</evidence>
<dbReference type="CDD" id="cd01583">
    <property type="entry name" value="IPMI"/>
    <property type="match status" value="1"/>
</dbReference>
<dbReference type="InterPro" id="IPR033941">
    <property type="entry name" value="IPMI_cat"/>
</dbReference>
<evidence type="ECO:0000256" key="2">
    <source>
        <dbReference type="ARBA" id="ARBA00001966"/>
    </source>
</evidence>
<dbReference type="InterPro" id="IPR050067">
    <property type="entry name" value="IPM_dehydratase_rel_enz"/>
</dbReference>
<dbReference type="AlphaFoldDB" id="A0A170PSK7"/>
<evidence type="ECO:0000256" key="5">
    <source>
        <dbReference type="ARBA" id="ARBA00007185"/>
    </source>
</evidence>
<dbReference type="NCBIfam" id="NF009116">
    <property type="entry name" value="PRK12466.1"/>
    <property type="match status" value="1"/>
</dbReference>
<comment type="similarity">
    <text evidence="5">Belongs to the aconitase/IPM isomerase family.</text>
</comment>
<comment type="function">
    <text evidence="3">Catalyzes the isomerization between 2-isopropylmalate and 3-isopropylmalate, via the formation of 2-isopropylmaleate.</text>
</comment>
<dbReference type="GO" id="GO:0009098">
    <property type="term" value="P:L-leucine biosynthetic process"/>
    <property type="evidence" value="ECO:0007669"/>
    <property type="project" value="UniProtKB-UniPathway"/>
</dbReference>
<dbReference type="InterPro" id="IPR015931">
    <property type="entry name" value="Acnase/IPM_dHydase_lsu_aba_1/3"/>
</dbReference>
<dbReference type="EC" id="4.2.1.33" evidence="6"/>
<sequence>MNTPRSHSKTLFEKIFDRHVIVTRESGDALLFIDRQLIHDLHYRAFEELQATGRTIRYPDQLFATPDHSVPTTAKKLTDIPQGEMRDTVAGLQGAAERIGFTHFDMTDPRHGIVHVIGPEQGITLPGLTLVCGDSHTSTHGALGCLSFGIGSTEVKHVLATQTLWQRKPRNMRITVDGTLGPGLSAKDIILAIIRHIGAAGGTGYAIEYAGSAIRQLSIEGRMTISNMTIEAGARFGIIAPDDKTLEYVYGRPHAPTGEKWEEAMAYWRTLPSDDTAVFAKEININAAAIEPTVTWGNSPQFCVGISDVIPDPASETDLATRANMESALTYMDLLPGTPINKIEIDRVFIGSCTNSRIEDLRQAAEVFKGRCVVVPTLVVPGSGLVKSEAEREGLDRIFIDAGAQWREPGCSMCVAINGDVLLPGQRCASTSNRNFQGRQGMGSRTHLVSPAMAAAAAVTGRFTDSRQLSR</sequence>
<dbReference type="GO" id="GO:0003861">
    <property type="term" value="F:3-isopropylmalate dehydratase activity"/>
    <property type="evidence" value="ECO:0007669"/>
    <property type="project" value="UniProtKB-EC"/>
</dbReference>
<organism evidence="17">
    <name type="scientific">hydrothermal vent metagenome</name>
    <dbReference type="NCBI Taxonomy" id="652676"/>
    <lineage>
        <taxon>unclassified sequences</taxon>
        <taxon>metagenomes</taxon>
        <taxon>ecological metagenomes</taxon>
    </lineage>
</organism>
<dbReference type="GO" id="GO:0051539">
    <property type="term" value="F:4 iron, 4 sulfur cluster binding"/>
    <property type="evidence" value="ECO:0007669"/>
    <property type="project" value="UniProtKB-KW"/>
</dbReference>
<dbReference type="InterPro" id="IPR001030">
    <property type="entry name" value="Acoase/IPM_deHydtase_lsu_aba"/>
</dbReference>
<keyword evidence="9" id="KW-0004">4Fe-4S</keyword>
<evidence type="ECO:0000256" key="14">
    <source>
        <dbReference type="ARBA" id="ARBA00023239"/>
    </source>
</evidence>
<dbReference type="InterPro" id="IPR036008">
    <property type="entry name" value="Aconitase_4Fe-4S_dom"/>
</dbReference>
<comment type="pathway">
    <text evidence="4">Amino-acid biosynthesis; L-leucine biosynthesis; L-leucine from 3-methyl-2-oxobutanoate: step 2/4.</text>
</comment>
<feature type="domain" description="Aconitase/3-isopropylmalate dehydratase large subunit alpha/beta/alpha" evidence="16">
    <location>
        <begin position="13"/>
        <end position="461"/>
    </location>
</feature>
<dbReference type="UniPathway" id="UPA00048">
    <property type="reaction ID" value="UER00071"/>
</dbReference>
<reference evidence="17" key="1">
    <citation type="submission" date="2015-10" db="EMBL/GenBank/DDBJ databases">
        <authorList>
            <person name="Gilbert D.G."/>
        </authorList>
    </citation>
    <scope>NUCLEOTIDE SEQUENCE</scope>
</reference>
<proteinExistence type="inferred from homology"/>
<dbReference type="EMBL" id="CZRL01000124">
    <property type="protein sequence ID" value="CUS55212.1"/>
    <property type="molecule type" value="Genomic_DNA"/>
</dbReference>
<dbReference type="HAMAP" id="MF_01026">
    <property type="entry name" value="LeuC_type1"/>
    <property type="match status" value="1"/>
</dbReference>
<dbReference type="InterPro" id="IPR004430">
    <property type="entry name" value="3-IsopropMal_deHydase_lsu"/>
</dbReference>
<keyword evidence="12" id="KW-0408">Iron</keyword>
<dbReference type="PRINTS" id="PR00415">
    <property type="entry name" value="ACONITASE"/>
</dbReference>
<dbReference type="NCBIfam" id="NF004016">
    <property type="entry name" value="PRK05478.1"/>
    <property type="match status" value="1"/>
</dbReference>
<name>A0A170PSK7_9ZZZZ</name>
<keyword evidence="8" id="KW-0432">Leucine biosynthesis</keyword>
<dbReference type="GO" id="GO:0046872">
    <property type="term" value="F:metal ion binding"/>
    <property type="evidence" value="ECO:0007669"/>
    <property type="project" value="UniProtKB-KW"/>
</dbReference>
<comment type="cofactor">
    <cofactor evidence="2">
        <name>[4Fe-4S] cluster</name>
        <dbReference type="ChEBI" id="CHEBI:49883"/>
    </cofactor>
</comment>
<keyword evidence="15" id="KW-0100">Branched-chain amino acid biosynthesis</keyword>
<dbReference type="Gene3D" id="3.30.499.10">
    <property type="entry name" value="Aconitase, domain 3"/>
    <property type="match status" value="2"/>
</dbReference>
<dbReference type="NCBIfam" id="TIGR00170">
    <property type="entry name" value="leuC"/>
    <property type="match status" value="1"/>
</dbReference>
<comment type="catalytic activity">
    <reaction evidence="1">
        <text>(2R,3S)-3-isopropylmalate = (2S)-2-isopropylmalate</text>
        <dbReference type="Rhea" id="RHEA:32287"/>
        <dbReference type="ChEBI" id="CHEBI:1178"/>
        <dbReference type="ChEBI" id="CHEBI:35121"/>
        <dbReference type="EC" id="4.2.1.33"/>
    </reaction>
</comment>
<evidence type="ECO:0000256" key="6">
    <source>
        <dbReference type="ARBA" id="ARBA00011998"/>
    </source>
</evidence>
<dbReference type="Pfam" id="PF00330">
    <property type="entry name" value="Aconitase"/>
    <property type="match status" value="1"/>
</dbReference>
<keyword evidence="13" id="KW-0411">Iron-sulfur</keyword>
<dbReference type="PANTHER" id="PTHR43822:SF9">
    <property type="entry name" value="3-ISOPROPYLMALATE DEHYDRATASE"/>
    <property type="match status" value="1"/>
</dbReference>
<evidence type="ECO:0000313" key="17">
    <source>
        <dbReference type="EMBL" id="CUS55212.1"/>
    </source>
</evidence>
<dbReference type="SUPFAM" id="SSF53732">
    <property type="entry name" value="Aconitase iron-sulfur domain"/>
    <property type="match status" value="1"/>
</dbReference>
<evidence type="ECO:0000256" key="10">
    <source>
        <dbReference type="ARBA" id="ARBA00022605"/>
    </source>
</evidence>
<evidence type="ECO:0000256" key="13">
    <source>
        <dbReference type="ARBA" id="ARBA00023014"/>
    </source>
</evidence>
<dbReference type="FunFam" id="3.30.499.10:FF:000007">
    <property type="entry name" value="3-isopropylmalate dehydratase large subunit"/>
    <property type="match status" value="1"/>
</dbReference>
<dbReference type="PANTHER" id="PTHR43822">
    <property type="entry name" value="HOMOACONITASE, MITOCHONDRIAL-RELATED"/>
    <property type="match status" value="1"/>
</dbReference>
<keyword evidence="14 17" id="KW-0456">Lyase</keyword>
<accession>A0A170PSK7</accession>
<evidence type="ECO:0000256" key="1">
    <source>
        <dbReference type="ARBA" id="ARBA00000491"/>
    </source>
</evidence>
<evidence type="ECO:0000256" key="7">
    <source>
        <dbReference type="ARBA" id="ARBA00014371"/>
    </source>
</evidence>
<gene>
    <name evidence="17" type="ORF">MGWOODY_XGa431</name>
</gene>
<evidence type="ECO:0000256" key="11">
    <source>
        <dbReference type="ARBA" id="ARBA00022723"/>
    </source>
</evidence>
<evidence type="ECO:0000256" key="9">
    <source>
        <dbReference type="ARBA" id="ARBA00022485"/>
    </source>
</evidence>
<evidence type="ECO:0000256" key="3">
    <source>
        <dbReference type="ARBA" id="ARBA00002695"/>
    </source>
</evidence>
<evidence type="ECO:0000259" key="16">
    <source>
        <dbReference type="Pfam" id="PF00330"/>
    </source>
</evidence>
<keyword evidence="11" id="KW-0479">Metal-binding</keyword>
<evidence type="ECO:0000256" key="8">
    <source>
        <dbReference type="ARBA" id="ARBA00022430"/>
    </source>
</evidence>